<sequence length="529" mass="59744">MKKKLEVISLMLVLLLSFSLIITGCGKSDEKPDTKGTADQTGTTTETSTTTTEDITAEHVKLKMYFLGEPQPDNEKVFAEISKKLTEKINAELEPAYLSWGDWDKRYSLLFSSGEDFDMIYTANWAFYSETASKGGFYELTKEMLETYCPLTMQNLPSAAWSGTQIKGKNYMIPNNNYFANHYGVIIRGDLREKYGLPEIKTIEDVEKFMDEVLKNEKGMIPLNVSRDNCEMLMRAMVMYPNERYYIAGGTTGTLTYDITDPKVFDLKPYYEMTGYVDFLKRMHEWNKKGYLSKSDLTTANTERFEAGKSAVRFDNIGAANTLWQMAKKDHPDWKIEYVNLLEGKKLGSAGFTGNGCAFNARTKNIERALMAADLLNYDPDINFLINYGIPGVHHKIAGTTKVGEREFLKVEAIDANGFGGISNWCFANAPVLPTESFPGYAELTASYFYDQISYHPLDGFPFVTDAVNTEIANTTPIIQEYIPIMYMGFNDDPEKTLNEFIEKIKAAGIDKINEEITNQAKVIFDAAQ</sequence>
<dbReference type="OrthoDB" id="1988587at2"/>
<evidence type="ECO:0000313" key="3">
    <source>
        <dbReference type="EMBL" id="PNU01124.1"/>
    </source>
</evidence>
<proteinExistence type="predicted"/>
<feature type="domain" description="DUF3502" evidence="2">
    <location>
        <begin position="457"/>
        <end position="521"/>
    </location>
</feature>
<accession>A0A2K2FKX5</accession>
<comment type="caution">
    <text evidence="3">The sequence shown here is derived from an EMBL/GenBank/DDBJ whole genome shotgun (WGS) entry which is preliminary data.</text>
</comment>
<dbReference type="Pfam" id="PF12010">
    <property type="entry name" value="DUF3502"/>
    <property type="match status" value="1"/>
</dbReference>
<name>A0A2K2FKX5_9CLOT</name>
<dbReference type="AlphaFoldDB" id="A0A2K2FKX5"/>
<keyword evidence="4" id="KW-1185">Reference proteome</keyword>
<dbReference type="PROSITE" id="PS51257">
    <property type="entry name" value="PROKAR_LIPOPROTEIN"/>
    <property type="match status" value="1"/>
</dbReference>
<reference evidence="4" key="1">
    <citation type="submission" date="2017-06" db="EMBL/GenBank/DDBJ databases">
        <title>Investigating the central metabolism of Clostridium thermosuccinogenes.</title>
        <authorList>
            <person name="Koendjbiharie J.G."/>
            <person name="Van Kranenburg R."/>
            <person name="Vriesendorp B."/>
        </authorList>
    </citation>
    <scope>NUCLEOTIDE SEQUENCE [LARGE SCALE GENOMIC DNA]</scope>
    <source>
        <strain evidence="4">DSM 5806</strain>
    </source>
</reference>
<evidence type="ECO:0000256" key="1">
    <source>
        <dbReference type="SAM" id="MobiDB-lite"/>
    </source>
</evidence>
<evidence type="ECO:0000313" key="4">
    <source>
        <dbReference type="Proteomes" id="UP000236151"/>
    </source>
</evidence>
<feature type="region of interest" description="Disordered" evidence="1">
    <location>
        <begin position="29"/>
        <end position="53"/>
    </location>
</feature>
<gene>
    <name evidence="3" type="ORF">CDQ84_03095</name>
</gene>
<dbReference type="EMBL" id="NIOJ01000004">
    <property type="protein sequence ID" value="PNU01124.1"/>
    <property type="molecule type" value="Genomic_DNA"/>
</dbReference>
<dbReference type="Gene3D" id="3.40.190.10">
    <property type="entry name" value="Periplasmic binding protein-like II"/>
    <property type="match status" value="1"/>
</dbReference>
<dbReference type="SUPFAM" id="SSF53850">
    <property type="entry name" value="Periplasmic binding protein-like II"/>
    <property type="match status" value="1"/>
</dbReference>
<dbReference type="KEGG" id="cthd:CDO33_06120"/>
<protein>
    <recommendedName>
        <fullName evidence="2">DUF3502 domain-containing protein</fullName>
    </recommendedName>
</protein>
<dbReference type="InterPro" id="IPR022627">
    <property type="entry name" value="DUF3502"/>
</dbReference>
<feature type="compositionally biased region" description="Low complexity" evidence="1">
    <location>
        <begin position="37"/>
        <end position="53"/>
    </location>
</feature>
<dbReference type="Proteomes" id="UP000236151">
    <property type="component" value="Unassembled WGS sequence"/>
</dbReference>
<dbReference type="RefSeq" id="WP_103080253.1">
    <property type="nucleotide sequence ID" value="NZ_CP021850.1"/>
</dbReference>
<evidence type="ECO:0000259" key="2">
    <source>
        <dbReference type="Pfam" id="PF12010"/>
    </source>
</evidence>
<organism evidence="3 4">
    <name type="scientific">Clostridium thermosuccinogenes</name>
    <dbReference type="NCBI Taxonomy" id="84032"/>
    <lineage>
        <taxon>Bacteria</taxon>
        <taxon>Bacillati</taxon>
        <taxon>Bacillota</taxon>
        <taxon>Clostridia</taxon>
        <taxon>Eubacteriales</taxon>
        <taxon>Clostridiaceae</taxon>
        <taxon>Clostridium</taxon>
    </lineage>
</organism>